<dbReference type="PANTHER" id="PTHR45840:SF2">
    <property type="entry name" value="PROTEIN RHOMBOID-RELATED"/>
    <property type="match status" value="1"/>
</dbReference>
<name>A0A7R9FD63_9NEOP</name>
<sequence>MYSHGPSDCNACLVFQMTGKRTRSFKCAVHHRDREVSSENDFHILVQEPPVFRRMVRIIADEFLTEERDRKYYADHYTCCPPPLFIVLITLVESTDHSYTIEYRELQFLCLVWSPDTPSPREMSL</sequence>
<protein>
    <submittedName>
        <fullName evidence="2">Uncharacterized protein</fullName>
    </submittedName>
</protein>
<dbReference type="PANTHER" id="PTHR45840">
    <property type="entry name" value="RHOMBOID-RELATED PROTEIN"/>
    <property type="match status" value="1"/>
</dbReference>
<evidence type="ECO:0000313" key="2">
    <source>
        <dbReference type="EMBL" id="CAD7451213.1"/>
    </source>
</evidence>
<organism evidence="2">
    <name type="scientific">Timema bartmani</name>
    <dbReference type="NCBI Taxonomy" id="61472"/>
    <lineage>
        <taxon>Eukaryota</taxon>
        <taxon>Metazoa</taxon>
        <taxon>Ecdysozoa</taxon>
        <taxon>Arthropoda</taxon>
        <taxon>Hexapoda</taxon>
        <taxon>Insecta</taxon>
        <taxon>Pterygota</taxon>
        <taxon>Neoptera</taxon>
        <taxon>Polyneoptera</taxon>
        <taxon>Phasmatodea</taxon>
        <taxon>Timematodea</taxon>
        <taxon>Timematoidea</taxon>
        <taxon>Timematidae</taxon>
        <taxon>Timema</taxon>
    </lineage>
</organism>
<reference evidence="2" key="1">
    <citation type="submission" date="2020-11" db="EMBL/GenBank/DDBJ databases">
        <authorList>
            <person name="Tran Van P."/>
        </authorList>
    </citation>
    <scope>NUCLEOTIDE SEQUENCE</scope>
</reference>
<evidence type="ECO:0000256" key="1">
    <source>
        <dbReference type="ARBA" id="ARBA00009045"/>
    </source>
</evidence>
<dbReference type="AlphaFoldDB" id="A0A7R9FD63"/>
<dbReference type="GO" id="GO:0004252">
    <property type="term" value="F:serine-type endopeptidase activity"/>
    <property type="evidence" value="ECO:0007669"/>
    <property type="project" value="TreeGrafter"/>
</dbReference>
<comment type="similarity">
    <text evidence="1">Belongs to the peptidase S54 family.</text>
</comment>
<accession>A0A7R9FD63</accession>
<dbReference type="EMBL" id="OD587221">
    <property type="protein sequence ID" value="CAD7451213.1"/>
    <property type="molecule type" value="Genomic_DNA"/>
</dbReference>
<dbReference type="InterPro" id="IPR051739">
    <property type="entry name" value="Rhomboid_IM_Serine_Proteases"/>
</dbReference>
<proteinExistence type="inferred from homology"/>
<gene>
    <name evidence="2" type="ORF">TBIB3V08_LOCUS13482</name>
</gene>